<dbReference type="Gene3D" id="3.40.50.9100">
    <property type="entry name" value="Dehydroquinase, class II"/>
    <property type="match status" value="1"/>
</dbReference>
<keyword evidence="8" id="KW-0028">Amino-acid biosynthesis</keyword>
<dbReference type="GO" id="GO:0019631">
    <property type="term" value="P:quinate catabolic process"/>
    <property type="evidence" value="ECO:0007669"/>
    <property type="project" value="TreeGrafter"/>
</dbReference>
<dbReference type="GO" id="GO:0003855">
    <property type="term" value="F:3-dehydroquinate dehydratase activity"/>
    <property type="evidence" value="ECO:0007669"/>
    <property type="project" value="UniProtKB-UniRule"/>
</dbReference>
<keyword evidence="7 8" id="KW-0456">Lyase</keyword>
<evidence type="ECO:0000256" key="2">
    <source>
        <dbReference type="ARBA" id="ARBA00004902"/>
    </source>
</evidence>
<comment type="catalytic activity">
    <reaction evidence="1 8">
        <text>3-dehydroquinate = 3-dehydroshikimate + H2O</text>
        <dbReference type="Rhea" id="RHEA:21096"/>
        <dbReference type="ChEBI" id="CHEBI:15377"/>
        <dbReference type="ChEBI" id="CHEBI:16630"/>
        <dbReference type="ChEBI" id="CHEBI:32364"/>
        <dbReference type="EC" id="4.2.1.10"/>
    </reaction>
</comment>
<evidence type="ECO:0000256" key="4">
    <source>
        <dbReference type="ARBA" id="ARBA00011193"/>
    </source>
</evidence>
<evidence type="ECO:0000256" key="5">
    <source>
        <dbReference type="ARBA" id="ARBA00012060"/>
    </source>
</evidence>
<dbReference type="RefSeq" id="WP_163750438.1">
    <property type="nucleotide sequence ID" value="NZ_AP022596.1"/>
</dbReference>
<dbReference type="AlphaFoldDB" id="A0A7I7TEE5"/>
<reference evidence="13 14" key="1">
    <citation type="journal article" date="2019" name="Emerg. Microbes Infect.">
        <title>Comprehensive subspecies identification of 175 nontuberculous mycobacteria species based on 7547 genomic profiles.</title>
        <authorList>
            <person name="Matsumoto Y."/>
            <person name="Kinjo T."/>
            <person name="Motooka D."/>
            <person name="Nabeya D."/>
            <person name="Jung N."/>
            <person name="Uechi K."/>
            <person name="Horii T."/>
            <person name="Iida T."/>
            <person name="Fujita J."/>
            <person name="Nakamura S."/>
        </authorList>
    </citation>
    <scope>NUCLEOTIDE SEQUENCE [LARGE SCALE GENOMIC DNA]</scope>
    <source>
        <strain evidence="13 14">JCM 30396</strain>
    </source>
</reference>
<comment type="similarity">
    <text evidence="3 8">Belongs to the type-II 3-dehydroquinase family.</text>
</comment>
<dbReference type="InterPro" id="IPR036441">
    <property type="entry name" value="DHquinase_II_sf"/>
</dbReference>
<dbReference type="NCBIfam" id="NF003805">
    <property type="entry name" value="PRK05395.1-2"/>
    <property type="match status" value="1"/>
</dbReference>
<dbReference type="InterPro" id="IPR001874">
    <property type="entry name" value="DHquinase_II"/>
</dbReference>
<protein>
    <recommendedName>
        <fullName evidence="5 8">3-dehydroquinate dehydratase</fullName>
        <shortName evidence="8">3-dehydroquinase</shortName>
        <ecNumber evidence="5 8">4.2.1.10</ecNumber>
    </recommendedName>
    <alternativeName>
        <fullName evidence="8">Type II DHQase</fullName>
    </alternativeName>
</protein>
<evidence type="ECO:0000256" key="7">
    <source>
        <dbReference type="ARBA" id="ARBA00023239"/>
    </source>
</evidence>
<dbReference type="GO" id="GO:0009073">
    <property type="term" value="P:aromatic amino acid family biosynthetic process"/>
    <property type="evidence" value="ECO:0007669"/>
    <property type="project" value="UniProtKB-KW"/>
</dbReference>
<keyword evidence="12" id="KW-0472">Membrane</keyword>
<dbReference type="EMBL" id="AP022596">
    <property type="protein sequence ID" value="BBY66526.1"/>
    <property type="molecule type" value="Genomic_DNA"/>
</dbReference>
<evidence type="ECO:0000256" key="3">
    <source>
        <dbReference type="ARBA" id="ARBA00011037"/>
    </source>
</evidence>
<comment type="subunit">
    <text evidence="4 8">Homododecamer.</text>
</comment>
<dbReference type="GO" id="GO:0009423">
    <property type="term" value="P:chorismate biosynthetic process"/>
    <property type="evidence" value="ECO:0007669"/>
    <property type="project" value="UniProtKB-UniRule"/>
</dbReference>
<feature type="binding site" evidence="8 10">
    <location>
        <position position="111"/>
    </location>
    <ligand>
        <name>substrate</name>
    </ligand>
</feature>
<name>A0A7I7TEE5_9MYCO</name>
<accession>A0A7I7TEE5</accession>
<evidence type="ECO:0000256" key="12">
    <source>
        <dbReference type="SAM" id="Phobius"/>
    </source>
</evidence>
<feature type="transmembrane region" description="Helical" evidence="12">
    <location>
        <begin position="115"/>
        <end position="140"/>
    </location>
</feature>
<evidence type="ECO:0000256" key="8">
    <source>
        <dbReference type="HAMAP-Rule" id="MF_00169"/>
    </source>
</evidence>
<dbReference type="HAMAP" id="MF_00169">
    <property type="entry name" value="AroQ"/>
    <property type="match status" value="1"/>
</dbReference>
<dbReference type="NCBIfam" id="TIGR01088">
    <property type="entry name" value="aroQ"/>
    <property type="match status" value="1"/>
</dbReference>
<proteinExistence type="inferred from homology"/>
<dbReference type="PANTHER" id="PTHR21272:SF3">
    <property type="entry name" value="CATABOLIC 3-DEHYDROQUINASE"/>
    <property type="match status" value="1"/>
</dbReference>
<evidence type="ECO:0000256" key="10">
    <source>
        <dbReference type="PIRSR" id="PIRSR001399-2"/>
    </source>
</evidence>
<dbReference type="PANTHER" id="PTHR21272">
    <property type="entry name" value="CATABOLIC 3-DEHYDROQUINASE"/>
    <property type="match status" value="1"/>
</dbReference>
<evidence type="ECO:0000256" key="1">
    <source>
        <dbReference type="ARBA" id="ARBA00001864"/>
    </source>
</evidence>
<dbReference type="SUPFAM" id="SSF52304">
    <property type="entry name" value="Type II 3-dehydroquinate dehydratase"/>
    <property type="match status" value="1"/>
</dbReference>
<keyword evidence="6 8" id="KW-0057">Aromatic amino acid biosynthesis</keyword>
<dbReference type="Pfam" id="PF01220">
    <property type="entry name" value="DHquinase_II"/>
    <property type="match status" value="1"/>
</dbReference>
<evidence type="ECO:0000256" key="6">
    <source>
        <dbReference type="ARBA" id="ARBA00023141"/>
    </source>
</evidence>
<dbReference type="UniPathway" id="UPA00053">
    <property type="reaction ID" value="UER00086"/>
</dbReference>
<dbReference type="KEGG" id="mhev:MHEL_47690"/>
<comment type="function">
    <text evidence="8">Catalyzes a trans-dehydration via an enolate intermediate.</text>
</comment>
<feature type="site" description="Transition state stabilizer" evidence="8 11">
    <location>
        <position position="18"/>
    </location>
</feature>
<feature type="binding site" evidence="8 10">
    <location>
        <position position="87"/>
    </location>
    <ligand>
        <name>substrate</name>
    </ligand>
</feature>
<evidence type="ECO:0000313" key="14">
    <source>
        <dbReference type="Proteomes" id="UP000467148"/>
    </source>
</evidence>
<dbReference type="CDD" id="cd00466">
    <property type="entry name" value="DHQase_II"/>
    <property type="match status" value="1"/>
</dbReference>
<keyword evidence="12" id="KW-1133">Transmembrane helix</keyword>
<dbReference type="NCBIfam" id="NF003807">
    <property type="entry name" value="PRK05395.1-4"/>
    <property type="match status" value="1"/>
</dbReference>
<dbReference type="GO" id="GO:0008652">
    <property type="term" value="P:amino acid biosynthetic process"/>
    <property type="evidence" value="ECO:0007669"/>
    <property type="project" value="UniProtKB-KW"/>
</dbReference>
<dbReference type="PROSITE" id="PS01029">
    <property type="entry name" value="DEHYDROQUINASE_II"/>
    <property type="match status" value="1"/>
</dbReference>
<feature type="binding site" evidence="8 10">
    <location>
        <position position="80"/>
    </location>
    <ligand>
        <name>substrate</name>
    </ligand>
</feature>
<keyword evidence="12" id="KW-0812">Transmembrane</keyword>
<dbReference type="EC" id="4.2.1.10" evidence="5 8"/>
<dbReference type="NCBIfam" id="NF003806">
    <property type="entry name" value="PRK05395.1-3"/>
    <property type="match status" value="1"/>
</dbReference>
<sequence length="147" mass="15844">MTTVLVLNGPNLDRLGRREPEIYGSTTYDDLVMLIETQATELGLTAVVRQSNSEGQLIDWLHAAADAGDPVILNAGALTHTSIALRDACAELKAPLLEVHISNVHAREEFRHHSYLSGVATGVIVGLGVQGYLLALRYLATLDVTLD</sequence>
<organism evidence="13 14">
    <name type="scientific">Mycolicibacterium helvum</name>
    <dbReference type="NCBI Taxonomy" id="1534349"/>
    <lineage>
        <taxon>Bacteria</taxon>
        <taxon>Bacillati</taxon>
        <taxon>Actinomycetota</taxon>
        <taxon>Actinomycetes</taxon>
        <taxon>Mycobacteriales</taxon>
        <taxon>Mycobacteriaceae</taxon>
        <taxon>Mycolicibacterium</taxon>
    </lineage>
</organism>
<dbReference type="PIRSF" id="PIRSF001399">
    <property type="entry name" value="DHquinase_II"/>
    <property type="match status" value="1"/>
</dbReference>
<evidence type="ECO:0000313" key="13">
    <source>
        <dbReference type="EMBL" id="BBY66526.1"/>
    </source>
</evidence>
<feature type="binding site" evidence="8 10">
    <location>
        <begin position="101"/>
        <end position="102"/>
    </location>
    <ligand>
        <name>substrate</name>
    </ligand>
</feature>
<feature type="active site" description="Proton donor" evidence="8 9">
    <location>
        <position position="100"/>
    </location>
</feature>
<dbReference type="InterPro" id="IPR018509">
    <property type="entry name" value="DHquinase_II_CS"/>
</dbReference>
<evidence type="ECO:0000256" key="9">
    <source>
        <dbReference type="PIRSR" id="PIRSR001399-1"/>
    </source>
</evidence>
<comment type="pathway">
    <text evidence="2 8">Metabolic intermediate biosynthesis; chorismate biosynthesis; chorismate from D-erythrose 4-phosphate and phosphoenolpyruvate: step 3/7.</text>
</comment>
<dbReference type="Proteomes" id="UP000467148">
    <property type="component" value="Chromosome"/>
</dbReference>
<gene>
    <name evidence="8 13" type="primary">aroQ</name>
    <name evidence="13" type="ORF">MHEL_47690</name>
</gene>
<feature type="binding site" evidence="8 10">
    <location>
        <position position="74"/>
    </location>
    <ligand>
        <name>substrate</name>
    </ligand>
</feature>
<feature type="active site" description="Proton acceptor" evidence="8 9">
    <location>
        <position position="23"/>
    </location>
</feature>
<keyword evidence="14" id="KW-1185">Reference proteome</keyword>
<evidence type="ECO:0000256" key="11">
    <source>
        <dbReference type="PIRSR" id="PIRSR001399-3"/>
    </source>
</evidence>